<gene>
    <name evidence="5" type="ORF">O4U47_25905</name>
</gene>
<keyword evidence="6" id="KW-1185">Reference proteome</keyword>
<evidence type="ECO:0000256" key="2">
    <source>
        <dbReference type="ARBA" id="ARBA00022840"/>
    </source>
</evidence>
<dbReference type="SUPFAM" id="SSF52540">
    <property type="entry name" value="P-loop containing nucleoside triphosphate hydrolases"/>
    <property type="match status" value="1"/>
</dbReference>
<name>A0ABT4TTG6_9ACTN</name>
<dbReference type="Pfam" id="PF13191">
    <property type="entry name" value="AAA_16"/>
    <property type="match status" value="1"/>
</dbReference>
<organism evidence="5 6">
    <name type="scientific">Nocardiopsis suaedae</name>
    <dbReference type="NCBI Taxonomy" id="3018444"/>
    <lineage>
        <taxon>Bacteria</taxon>
        <taxon>Bacillati</taxon>
        <taxon>Actinomycetota</taxon>
        <taxon>Actinomycetes</taxon>
        <taxon>Streptosporangiales</taxon>
        <taxon>Nocardiopsidaceae</taxon>
        <taxon>Nocardiopsis</taxon>
    </lineage>
</organism>
<comment type="caution">
    <text evidence="5">The sequence shown here is derived from an EMBL/GenBank/DDBJ whole genome shotgun (WGS) entry which is preliminary data.</text>
</comment>
<evidence type="ECO:0000313" key="5">
    <source>
        <dbReference type="EMBL" id="MDA2807973.1"/>
    </source>
</evidence>
<dbReference type="Gene3D" id="1.25.40.10">
    <property type="entry name" value="Tetratricopeptide repeat domain"/>
    <property type="match status" value="1"/>
</dbReference>
<dbReference type="InterPro" id="IPR011990">
    <property type="entry name" value="TPR-like_helical_dom_sf"/>
</dbReference>
<dbReference type="Pfam" id="PF00196">
    <property type="entry name" value="GerE"/>
    <property type="match status" value="1"/>
</dbReference>
<dbReference type="PROSITE" id="PS50043">
    <property type="entry name" value="HTH_LUXR_2"/>
    <property type="match status" value="1"/>
</dbReference>
<dbReference type="SUPFAM" id="SSF46894">
    <property type="entry name" value="C-terminal effector domain of the bipartite response regulators"/>
    <property type="match status" value="1"/>
</dbReference>
<feature type="compositionally biased region" description="Gly residues" evidence="3">
    <location>
        <begin position="927"/>
        <end position="944"/>
    </location>
</feature>
<sequence length="1011" mass="107981">MDTRRSVFVGRRDHVRDLAAHARRALKDGAGAVLVGGEAGVGKSRLLREYARVCPMRRAVAGGCPELGVEGLPYAPFTAALRRLLRDGSDPAADGRGGPRELARLLPELGPAPVGPEEGRARLFEEVLVLLEQAAAPGGLTLVLEDMHWSDASTRDLLVFLLGNLDSAPVQVIATYRTDDLHRGHPLRRLLPELERLPGVVRTEVPPLSRDEVAELAEGLGGQALPGRQADRLFERSGGNPLFVESFLDHPDAATAPVPDGPRELLLGALRTLDATALGVLQAASAAGERVHHALLEAVSGVGQEAFAAAVRAAVDANALVPRGDAYAFRHALLAEAVHEDLLPAERTRLHRRYADALDAGVEGLDPGQAAMLLAHHAYAAHDLPRAMEGAWRAAGAAHRGAALPERVSLLERVLELWEQVPDAEERIECSRTELLYVLSQATLDNGSPRRAAEYAGEGLKAYSHWLDSGMCEVRSARVVPEEDAVAMGRLLQARGDARKEMSQDGALEDYGEALLRLPEGHPLRARVTAGLATTLLVRGHDEEAMRAARSALERARGAGDVHSEADALITLGSLLSHTPDTGASIASISEGIRLACEAGAVSVELRGRNNLAAAYDHAGRPEEAIGENRAGFERIAELGLARTQSGGFAIGTAHHFHGKGELSRAVDLLRSLRPDPNPRSQGRRHRLLAEVHRMQGATAEVAEAVDAADTLMPPESSARVETLGNLAPRAWLHQVQGRFDEGLDTLDVLMRTLEEDRPWAGGVWIGMALATAAELARDFAYDAAGDTGRTAAVDALKRRIARKAQDLPDEEACPFIIKVDGRAVRAYLAMDEAPRAADEHWAWHEREMRSRGLRGFLLQSLLGRAECALALGERERAFAHLHELHALALECGAGLYLQRALRVMEAHGIALPAPEPAGPAAQDGDTPGGKAGEKPGGGPGDAPGNGLPPLTPREREVLVQVARGRTNREIADDLVISAKTVSVHVSNVLGKLGVTNRNAAARKAIDSGLV</sequence>
<dbReference type="Proteomes" id="UP001165685">
    <property type="component" value="Unassembled WGS sequence"/>
</dbReference>
<feature type="region of interest" description="Disordered" evidence="3">
    <location>
        <begin position="914"/>
        <end position="952"/>
    </location>
</feature>
<reference evidence="5" key="1">
    <citation type="submission" date="2023-01" db="EMBL/GenBank/DDBJ databases">
        <title>Draft genome sequence of Nocardiopsis sp. LSu2-4 isolated from halophytes.</title>
        <authorList>
            <person name="Duangmal K."/>
            <person name="Chantavorakit T."/>
        </authorList>
    </citation>
    <scope>NUCLEOTIDE SEQUENCE</scope>
    <source>
        <strain evidence="5">LSu2-4</strain>
    </source>
</reference>
<evidence type="ECO:0000256" key="1">
    <source>
        <dbReference type="ARBA" id="ARBA00022741"/>
    </source>
</evidence>
<dbReference type="SMART" id="SM00421">
    <property type="entry name" value="HTH_LUXR"/>
    <property type="match status" value="1"/>
</dbReference>
<dbReference type="SUPFAM" id="SSF48452">
    <property type="entry name" value="TPR-like"/>
    <property type="match status" value="1"/>
</dbReference>
<dbReference type="InterPro" id="IPR016032">
    <property type="entry name" value="Sig_transdc_resp-reg_C-effctor"/>
</dbReference>
<dbReference type="Gene3D" id="1.10.10.10">
    <property type="entry name" value="Winged helix-like DNA-binding domain superfamily/Winged helix DNA-binding domain"/>
    <property type="match status" value="1"/>
</dbReference>
<dbReference type="RefSeq" id="WP_270680591.1">
    <property type="nucleotide sequence ID" value="NZ_JAQFWP010000068.1"/>
</dbReference>
<dbReference type="PANTHER" id="PTHR16305">
    <property type="entry name" value="TESTICULAR SOLUBLE ADENYLYL CYCLASE"/>
    <property type="match status" value="1"/>
</dbReference>
<accession>A0ABT4TTG6</accession>
<dbReference type="PROSITE" id="PS00622">
    <property type="entry name" value="HTH_LUXR_1"/>
    <property type="match status" value="1"/>
</dbReference>
<dbReference type="InterPro" id="IPR036388">
    <property type="entry name" value="WH-like_DNA-bd_sf"/>
</dbReference>
<protein>
    <submittedName>
        <fullName evidence="5">AAA family ATPase</fullName>
    </submittedName>
</protein>
<evidence type="ECO:0000313" key="6">
    <source>
        <dbReference type="Proteomes" id="UP001165685"/>
    </source>
</evidence>
<dbReference type="PANTHER" id="PTHR16305:SF35">
    <property type="entry name" value="TRANSCRIPTIONAL ACTIVATOR DOMAIN"/>
    <property type="match status" value="1"/>
</dbReference>
<keyword evidence="1" id="KW-0547">Nucleotide-binding</keyword>
<feature type="domain" description="HTH luxR-type" evidence="4">
    <location>
        <begin position="944"/>
        <end position="1009"/>
    </location>
</feature>
<dbReference type="InterPro" id="IPR041664">
    <property type="entry name" value="AAA_16"/>
</dbReference>
<keyword evidence="2" id="KW-0067">ATP-binding</keyword>
<proteinExistence type="predicted"/>
<dbReference type="PRINTS" id="PR00038">
    <property type="entry name" value="HTHLUXR"/>
</dbReference>
<dbReference type="InterPro" id="IPR027417">
    <property type="entry name" value="P-loop_NTPase"/>
</dbReference>
<evidence type="ECO:0000259" key="4">
    <source>
        <dbReference type="PROSITE" id="PS50043"/>
    </source>
</evidence>
<evidence type="ECO:0000256" key="3">
    <source>
        <dbReference type="SAM" id="MobiDB-lite"/>
    </source>
</evidence>
<dbReference type="EMBL" id="JAQFWP010000068">
    <property type="protein sequence ID" value="MDA2807973.1"/>
    <property type="molecule type" value="Genomic_DNA"/>
</dbReference>
<dbReference type="CDD" id="cd06170">
    <property type="entry name" value="LuxR_C_like"/>
    <property type="match status" value="1"/>
</dbReference>
<dbReference type="InterPro" id="IPR000792">
    <property type="entry name" value="Tscrpt_reg_LuxR_C"/>
</dbReference>